<feature type="domain" description="VWFA" evidence="1">
    <location>
        <begin position="489"/>
        <end position="595"/>
    </location>
</feature>
<dbReference type="PROSITE" id="PS50234">
    <property type="entry name" value="VWFA"/>
    <property type="match status" value="1"/>
</dbReference>
<name>A0ABR1D369_NECAM</name>
<protein>
    <recommendedName>
        <fullName evidence="1">VWFA domain-containing protein</fullName>
    </recommendedName>
</protein>
<dbReference type="InterPro" id="IPR036465">
    <property type="entry name" value="vWFA_dom_sf"/>
</dbReference>
<proteinExistence type="predicted"/>
<dbReference type="Proteomes" id="UP001303046">
    <property type="component" value="Unassembled WGS sequence"/>
</dbReference>
<accession>A0ABR1D369</accession>
<dbReference type="SUPFAM" id="SSF53300">
    <property type="entry name" value="vWA-like"/>
    <property type="match status" value="1"/>
</dbReference>
<evidence type="ECO:0000313" key="2">
    <source>
        <dbReference type="EMBL" id="KAK6744974.1"/>
    </source>
</evidence>
<reference evidence="2 3" key="1">
    <citation type="submission" date="2023-08" db="EMBL/GenBank/DDBJ databases">
        <title>A Necator americanus chromosomal reference genome.</title>
        <authorList>
            <person name="Ilik V."/>
            <person name="Petrzelkova K.J."/>
            <person name="Pardy F."/>
            <person name="Fuh T."/>
            <person name="Niatou-Singa F.S."/>
            <person name="Gouil Q."/>
            <person name="Baker L."/>
            <person name="Ritchie M.E."/>
            <person name="Jex A.R."/>
            <person name="Gazzola D."/>
            <person name="Li H."/>
            <person name="Toshio Fujiwara R."/>
            <person name="Zhan B."/>
            <person name="Aroian R.V."/>
            <person name="Pafco B."/>
            <person name="Schwarz E.M."/>
        </authorList>
    </citation>
    <scope>NUCLEOTIDE SEQUENCE [LARGE SCALE GENOMIC DNA]</scope>
    <source>
        <strain evidence="2 3">Aroian</strain>
        <tissue evidence="2">Whole animal</tissue>
    </source>
</reference>
<sequence>MMYGSETWASSSSVMEKLNCIERKLCGVPAEAAKNLNILPGLLGKRRSEYTRRWQAVQSRLGTFEALCAYPFFYGTGKLQGMECEVSYPMDTFESVKAYDLCATLSPFEVRSYKFGYPTKCLYVKTHNCEDNELALYGKCLVVKSYSEFSPDECGGSYKVHSIEHREELKWVTVLLELTVADVWISNKGGSAKWLNPRFGEGTNERNVGDMNIALRIKGDSFGSYLRGTAFYEKPSKKLPHLCSRAAMAFETTIRDIFNIISNLGIQSEMGRDRSGAMRPFSFVPLMIPIRGAKFDPHLRELHEACQLLPNGYAASLYDYYTKEEFRKVRAKFPSGMYRTTVGRMSSYDTHEVDCMMSNKDYKAHRKRWTYYGPGNFTALSNEEFWENDNPAEKCSDLPRTTAGLLQGYLDIPAIARRPVICTYGNPPNVPPLNPNDQCNKAAHFDHVKQRCVCNNPDADGKRKDPKKYANFPEGIICIDCTNTTITRSIMFILDQSGTVKEDGWKEQKKFMFKATEMMKNIKVGIVIIAGKPYIQIPLDKYENNKEKIKHFLENEPWKDLWTGIGWSLKLARESLEKDSADEKVIVMVSDGDQDACFNDYPTENCPQEVKNKIAEYNQKSEAKKTKARLQESLEAISFIDFCPGQTKTSGVLPVTQTGSQTIT</sequence>
<keyword evidence="3" id="KW-1185">Reference proteome</keyword>
<dbReference type="Pfam" id="PF00092">
    <property type="entry name" value="VWA"/>
    <property type="match status" value="1"/>
</dbReference>
<dbReference type="EMBL" id="JAVFWL010000003">
    <property type="protein sequence ID" value="KAK6744974.1"/>
    <property type="molecule type" value="Genomic_DNA"/>
</dbReference>
<evidence type="ECO:0000259" key="1">
    <source>
        <dbReference type="PROSITE" id="PS50234"/>
    </source>
</evidence>
<dbReference type="CDD" id="cd00198">
    <property type="entry name" value="vWFA"/>
    <property type="match status" value="1"/>
</dbReference>
<dbReference type="InterPro" id="IPR002035">
    <property type="entry name" value="VWF_A"/>
</dbReference>
<comment type="caution">
    <text evidence="2">The sequence shown here is derived from an EMBL/GenBank/DDBJ whole genome shotgun (WGS) entry which is preliminary data.</text>
</comment>
<organism evidence="2 3">
    <name type="scientific">Necator americanus</name>
    <name type="common">Human hookworm</name>
    <dbReference type="NCBI Taxonomy" id="51031"/>
    <lineage>
        <taxon>Eukaryota</taxon>
        <taxon>Metazoa</taxon>
        <taxon>Ecdysozoa</taxon>
        <taxon>Nematoda</taxon>
        <taxon>Chromadorea</taxon>
        <taxon>Rhabditida</taxon>
        <taxon>Rhabditina</taxon>
        <taxon>Rhabditomorpha</taxon>
        <taxon>Strongyloidea</taxon>
        <taxon>Ancylostomatidae</taxon>
        <taxon>Bunostominae</taxon>
        <taxon>Necator</taxon>
    </lineage>
</organism>
<evidence type="ECO:0000313" key="3">
    <source>
        <dbReference type="Proteomes" id="UP001303046"/>
    </source>
</evidence>
<dbReference type="Gene3D" id="3.40.50.410">
    <property type="entry name" value="von Willebrand factor, type A domain"/>
    <property type="match status" value="1"/>
</dbReference>
<gene>
    <name evidence="2" type="primary">Necator_chrIII.g12357</name>
    <name evidence="2" type="ORF">RB195_011591</name>
</gene>